<comment type="caution">
    <text evidence="1">The sequence shown here is derived from an EMBL/GenBank/DDBJ whole genome shotgun (WGS) entry which is preliminary data.</text>
</comment>
<proteinExistence type="predicted"/>
<accession>A0A420VDF5</accession>
<organism evidence="1 2">
    <name type="scientific">Caldibacillus debilis GB1</name>
    <dbReference type="NCBI Taxonomy" id="1339248"/>
    <lineage>
        <taxon>Bacteria</taxon>
        <taxon>Bacillati</taxon>
        <taxon>Bacillota</taxon>
        <taxon>Bacilli</taxon>
        <taxon>Bacillales</taxon>
        <taxon>Bacillaceae</taxon>
        <taxon>Caldibacillus</taxon>
    </lineage>
</organism>
<evidence type="ECO:0000313" key="1">
    <source>
        <dbReference type="EMBL" id="RKO61671.1"/>
    </source>
</evidence>
<gene>
    <name evidence="1" type="ORF">Cdeb_01142</name>
</gene>
<protein>
    <submittedName>
        <fullName evidence="1">Uncharacterized protein</fullName>
    </submittedName>
</protein>
<name>A0A420VDF5_9BACI</name>
<reference evidence="1 2" key="1">
    <citation type="submission" date="2013-12" db="EMBL/GenBank/DDBJ databases">
        <title>Genome and proteome characterization of Caldibacillus debilis GB1 derived from a cellulolytic aero-tolerant co-culture.</title>
        <authorList>
            <person name="Wushke S.T."/>
            <person name="Zhang X."/>
            <person name="Fristensky B."/>
            <person name="Wilkins J.A."/>
            <person name="Levin D.B."/>
            <person name="Sparling R."/>
        </authorList>
    </citation>
    <scope>NUCLEOTIDE SEQUENCE [LARGE SCALE GENOMIC DNA]</scope>
    <source>
        <strain evidence="1 2">GB1</strain>
    </source>
</reference>
<evidence type="ECO:0000313" key="2">
    <source>
        <dbReference type="Proteomes" id="UP000286235"/>
    </source>
</evidence>
<dbReference type="Proteomes" id="UP000286235">
    <property type="component" value="Unassembled WGS sequence"/>
</dbReference>
<keyword evidence="2" id="KW-1185">Reference proteome</keyword>
<sequence length="153" mass="18225">MLIFVKMLSITSDKIQGCIKMSFYCDLVYNTGSDEFKQITINCSHEGMLIKEIGRLLDHKVYYMAIRHDGRTILSLRKENKNDVIIPKFREWLDKRQEHQIYELIQKFNQLDIGYNLNHEGIGFLSREEEERALRIAKEMNLEHLLKPDEEVY</sequence>
<dbReference type="EMBL" id="AZRV01000035">
    <property type="protein sequence ID" value="RKO61671.1"/>
    <property type="molecule type" value="Genomic_DNA"/>
</dbReference>
<dbReference type="AlphaFoldDB" id="A0A420VDF5"/>